<keyword evidence="2" id="KW-1185">Reference proteome</keyword>
<proteinExistence type="predicted"/>
<dbReference type="CDD" id="cd02603">
    <property type="entry name" value="HAD_sEH-N_like"/>
    <property type="match status" value="1"/>
</dbReference>
<gene>
    <name evidence="1" type="ORF">ABFB10_02850</name>
</gene>
<dbReference type="InterPro" id="IPR023214">
    <property type="entry name" value="HAD_sf"/>
</dbReference>
<dbReference type="PANTHER" id="PTHR43611:SF3">
    <property type="entry name" value="FLAVIN MONONUCLEOTIDE HYDROLASE 1, CHLOROPLATIC"/>
    <property type="match status" value="1"/>
</dbReference>
<evidence type="ECO:0000313" key="1">
    <source>
        <dbReference type="EMBL" id="MEN9060133.1"/>
    </source>
</evidence>
<dbReference type="EMBL" id="JBDNCH010000002">
    <property type="protein sequence ID" value="MEN9060133.1"/>
    <property type="molecule type" value="Genomic_DNA"/>
</dbReference>
<sequence>MTPTQVVFDIGNVLVDWQPHLAWAQDMDRAAIDAFMQRIDFGALNLRADRGARFEDLAEALDDPGDRTRLKQYVPRYAMTVPDRVPGTWDLVDRLIARNVPLHAITNWSLETWPEGLKVHPRLAEIFDTLVVSGAVGLIKPDPAIYRLFCARAGVAPEACVFIDDKRDNCDAARGIGMDAIHFTGADALQAGLTDRGLL</sequence>
<dbReference type="SUPFAM" id="SSF56784">
    <property type="entry name" value="HAD-like"/>
    <property type="match status" value="1"/>
</dbReference>
<reference evidence="1 2" key="1">
    <citation type="submission" date="2024-05" db="EMBL/GenBank/DDBJ databases">
        <title>Genome sequence of Ponticoccus litoralis KCCM 90028.</title>
        <authorList>
            <person name="Kim J.M."/>
            <person name="Lee J.K."/>
            <person name="Choi B.J."/>
            <person name="Bayburt H."/>
            <person name="Baek J.H."/>
            <person name="Jeon C.O."/>
        </authorList>
    </citation>
    <scope>NUCLEOTIDE SEQUENCE [LARGE SCALE GENOMIC DNA]</scope>
    <source>
        <strain evidence="1 2">KCCM 90028</strain>
    </source>
</reference>
<comment type="caution">
    <text evidence="1">The sequence shown here is derived from an EMBL/GenBank/DDBJ whole genome shotgun (WGS) entry which is preliminary data.</text>
</comment>
<dbReference type="Pfam" id="PF00702">
    <property type="entry name" value="Hydrolase"/>
    <property type="match status" value="1"/>
</dbReference>
<protein>
    <submittedName>
        <fullName evidence="1">HAD family phosphatase</fullName>
    </submittedName>
</protein>
<organism evidence="1 2">
    <name type="scientific">Ponticoccus litoralis</name>
    <dbReference type="NCBI Taxonomy" id="422297"/>
    <lineage>
        <taxon>Bacteria</taxon>
        <taxon>Pseudomonadati</taxon>
        <taxon>Pseudomonadota</taxon>
        <taxon>Alphaproteobacteria</taxon>
        <taxon>Rhodobacterales</taxon>
        <taxon>Roseobacteraceae</taxon>
        <taxon>Ponticoccus</taxon>
    </lineage>
</organism>
<evidence type="ECO:0000313" key="2">
    <source>
        <dbReference type="Proteomes" id="UP001428774"/>
    </source>
</evidence>
<dbReference type="PRINTS" id="PR00413">
    <property type="entry name" value="HADHALOGNASE"/>
</dbReference>
<dbReference type="NCBIfam" id="TIGR01509">
    <property type="entry name" value="HAD-SF-IA-v3"/>
    <property type="match status" value="1"/>
</dbReference>
<dbReference type="InterPro" id="IPR036412">
    <property type="entry name" value="HAD-like_sf"/>
</dbReference>
<dbReference type="InterPro" id="IPR006439">
    <property type="entry name" value="HAD-SF_hydro_IA"/>
</dbReference>
<dbReference type="AlphaFoldDB" id="A0AAW9SH78"/>
<dbReference type="SFLD" id="SFLDG01129">
    <property type="entry name" value="C1.5:_HAD__Beta-PGM__Phosphata"/>
    <property type="match status" value="1"/>
</dbReference>
<dbReference type="Proteomes" id="UP001428774">
    <property type="component" value="Unassembled WGS sequence"/>
</dbReference>
<dbReference type="PANTHER" id="PTHR43611">
    <property type="entry name" value="ALPHA-D-GLUCOSE 1-PHOSPHATE PHOSPHATASE"/>
    <property type="match status" value="1"/>
</dbReference>
<name>A0AAW9SH78_9RHOB</name>
<dbReference type="RefSeq" id="WP_347165299.1">
    <property type="nucleotide sequence ID" value="NZ_JBDNCH010000002.1"/>
</dbReference>
<accession>A0AAW9SH78</accession>
<dbReference type="Gene3D" id="3.40.50.1000">
    <property type="entry name" value="HAD superfamily/HAD-like"/>
    <property type="match status" value="1"/>
</dbReference>
<dbReference type="SFLD" id="SFLDS00003">
    <property type="entry name" value="Haloacid_Dehalogenase"/>
    <property type="match status" value="1"/>
</dbReference>